<proteinExistence type="predicted"/>
<protein>
    <submittedName>
        <fullName evidence="3">Maker192</fullName>
    </submittedName>
</protein>
<dbReference type="Gene3D" id="2.40.50.90">
    <property type="match status" value="4"/>
</dbReference>
<feature type="compositionally biased region" description="Acidic residues" evidence="1">
    <location>
        <begin position="1240"/>
        <end position="1253"/>
    </location>
</feature>
<dbReference type="OMA" id="ARVHYPL"/>
<dbReference type="InterPro" id="IPR002999">
    <property type="entry name" value="Tudor"/>
</dbReference>
<dbReference type="PANTHER" id="PTHR16442">
    <property type="entry name" value="RING FINGER PROTEIN 17"/>
    <property type="match status" value="1"/>
</dbReference>
<dbReference type="InterPro" id="IPR035437">
    <property type="entry name" value="SNase_OB-fold_sf"/>
</dbReference>
<feature type="region of interest" description="Disordered" evidence="1">
    <location>
        <begin position="1240"/>
        <end position="1282"/>
    </location>
</feature>
<dbReference type="Pfam" id="PF00567">
    <property type="entry name" value="TUDOR"/>
    <property type="match status" value="5"/>
</dbReference>
<dbReference type="SUPFAM" id="SSF63748">
    <property type="entry name" value="Tudor/PWWP/MBT"/>
    <property type="match status" value="5"/>
</dbReference>
<sequence length="1538" mass="174144">MPQKLLRSTKKKLSDFAAETLTNISKHFRLLHCQLQNAQLQAIEQLRESSLPTQMQLNGAMSQLNGYESLLKRLRQMLLNDDAHSNICLKQVIELIEEHLERIPTTIDVSKFEANPYHYSSAKDKLNELFRQPIVCKFVDPHIKVRFSNQHGQLSNSTSSMSVDKKKKPARRVKAANGGGNSSSYSSSDSLHLAISQTETAQQLLRSFTALDISNASSGAAARPAWFKSDTLVFVRSIKSPEDFYVQCDALAQRIRELLANFVTTPACLPPAEIIVGQQYLTAEQQTDIERWHRALVCQKSQQLDVYNVLLPDSGHKYQVHRSNFRQLPHNLSNVPYAAVACTLRQLMPNAGTEWTAESSALLKQIVQNKPVHVHIVRALSDERFEVDLITNSYGAHVSVRESFLYTGLARSRSGSSCQSSHHLIAMPSQRLANYELHAGDVLMIQMLTVEHPQDFHVIPNELLGKCQQLQAELQQIMGRMQLSQLDPIFLGSLQLCCVLQFQGAWHRARIEELLPEGYVLVRLVDSGLVQKRFWDQLFVLPAQFRVQEFSTRCALADVETLQQHGYEWTEDAILSFKQLTSNPKLCMEVISMRDNVAKVSLHITRYVNGEINNNNSNTNTNVAVQLVSEQHCVSSGESSRMVTAAPAAPKLDEDMLRFLEQAKQQPLQPSSSPAQQQLDKTQRTAIEMLYVKHPNEFYVTLPRFLSVIAQLRQTVQEQAAEMYERNATRYDWTAGEMCYVRVKASTDLELLWHRGQIVKQTAAGDFEVQLRDIGEVAPAVPASCLTSISANLSRVSSSAVRCQLYDIRSMDEEWSAAAVEFFKAQVQAYSSLLLTRHERVDNVFSVTLWGAHSEILGPFSPTRIRYTNIGDALFDMGWALRSLAQPQAEQQSCETLESSLDASLESCLHHIDNIAAARATQLEPLRSAGFEYNDEMPPLELLNDLNADALTTGCISAPAAWLQPRDCNKCIFTALPSYVNYECEVYLSLAHDKLYLHQMRQLLCNCYKSKLEQQQQQQQPASYVVGQPVVVSYHLDNLLYRGIVQSKLNAKGEHKVFYVDYGNVEKVKPAEMLPYAPFPKLRAMCWPVVIHGVQPLEQRYSIKLMDAVHKNLVMKLCSVRVMEPNGPKGLPLCQIRVGSLDIAKMMVDLEMAAPMEQSNKLQQQTLDSFKVFDELHELGQYSVLNDTTVPPKKKYKQSSVELPPPPSLVFEDDFDCNMAAAQPMQTSIEFELESDQNDDYENEQDNFSDEGAELTYNNDSSASEPEAEAPSAIRPQPLPGMDLLRRREELRYKERLDTVRFSPMDTSTERSCHEGVGGFKPQYLPAGVKEFNCTIDKVVSATELQISPKLTEFAKQELSLAQETSALIKDAKPLHPVKLEVLCLARYELDNQWYRAIIKELNSFAQQATVFYIDLHETLKVSYCNLKTMPQQLFMFPQRSFRVKLHGIKLNKSFNDSSVRQALQACLCQYPILFARVNFPYNYPANSSDMNSSELLSSSDSIRNAHKMLEVDIFESKFKKDVIYKPLIECRMFLLKK</sequence>
<dbReference type="PANTHER" id="PTHR16442:SF1">
    <property type="entry name" value="RING FINGER PROTEIN 17"/>
    <property type="match status" value="1"/>
</dbReference>
<feature type="compositionally biased region" description="Polar residues" evidence="1">
    <location>
        <begin position="150"/>
        <end position="162"/>
    </location>
</feature>
<keyword evidence="4" id="KW-1185">Reference proteome</keyword>
<accession>A0A0M4F4I8</accession>
<dbReference type="Proteomes" id="UP000494163">
    <property type="component" value="Chromosome 3R"/>
</dbReference>
<feature type="domain" description="Tudor" evidence="2">
    <location>
        <begin position="1023"/>
        <end position="1083"/>
    </location>
</feature>
<feature type="region of interest" description="Disordered" evidence="1">
    <location>
        <begin position="150"/>
        <end position="186"/>
    </location>
</feature>
<feature type="compositionally biased region" description="Basic residues" evidence="1">
    <location>
        <begin position="165"/>
        <end position="174"/>
    </location>
</feature>
<evidence type="ECO:0000313" key="4">
    <source>
        <dbReference type="Proteomes" id="UP000494163"/>
    </source>
</evidence>
<reference evidence="3 4" key="1">
    <citation type="submission" date="2015-08" db="EMBL/GenBank/DDBJ databases">
        <title>Ancestral chromatin configuration constrains chromatin evolution on differentiating sex chromosomes in Drosophila.</title>
        <authorList>
            <person name="Zhou Q."/>
            <person name="Bachtrog D."/>
        </authorList>
    </citation>
    <scope>NUCLEOTIDE SEQUENCE [LARGE SCALE GENOMIC DNA]</scope>
    <source>
        <tissue evidence="3">Whole larvae</tissue>
    </source>
</reference>
<dbReference type="Gene3D" id="2.30.30.140">
    <property type="match status" value="5"/>
</dbReference>
<dbReference type="EMBL" id="CP012526">
    <property type="protein sequence ID" value="ALC46307.1"/>
    <property type="molecule type" value="Genomic_DNA"/>
</dbReference>
<gene>
    <name evidence="3" type="ORF">Dbus_chr3Rg1057</name>
</gene>
<dbReference type="SMART" id="SM00333">
    <property type="entry name" value="TUDOR"/>
    <property type="match status" value="4"/>
</dbReference>
<evidence type="ECO:0000256" key="1">
    <source>
        <dbReference type="SAM" id="MobiDB-lite"/>
    </source>
</evidence>
<name>A0A0M4F4I8_DROBS</name>
<dbReference type="PROSITE" id="PS50304">
    <property type="entry name" value="TUDOR"/>
    <property type="match status" value="2"/>
</dbReference>
<evidence type="ECO:0000313" key="3">
    <source>
        <dbReference type="EMBL" id="ALC46307.1"/>
    </source>
</evidence>
<dbReference type="OrthoDB" id="5800423at2759"/>
<dbReference type="GO" id="GO:0005737">
    <property type="term" value="C:cytoplasm"/>
    <property type="evidence" value="ECO:0007669"/>
    <property type="project" value="UniProtKB-ARBA"/>
</dbReference>
<organism evidence="3 4">
    <name type="scientific">Drosophila busckii</name>
    <name type="common">Fruit fly</name>
    <dbReference type="NCBI Taxonomy" id="30019"/>
    <lineage>
        <taxon>Eukaryota</taxon>
        <taxon>Metazoa</taxon>
        <taxon>Ecdysozoa</taxon>
        <taxon>Arthropoda</taxon>
        <taxon>Hexapoda</taxon>
        <taxon>Insecta</taxon>
        <taxon>Pterygota</taxon>
        <taxon>Neoptera</taxon>
        <taxon>Endopterygota</taxon>
        <taxon>Diptera</taxon>
        <taxon>Brachycera</taxon>
        <taxon>Muscomorpha</taxon>
        <taxon>Ephydroidea</taxon>
        <taxon>Drosophilidae</taxon>
        <taxon>Drosophila</taxon>
    </lineage>
</organism>
<evidence type="ECO:0000259" key="2">
    <source>
        <dbReference type="PROSITE" id="PS50304"/>
    </source>
</evidence>
<feature type="domain" description="Tudor" evidence="2">
    <location>
        <begin position="1377"/>
        <end position="1437"/>
    </location>
</feature>
<feature type="compositionally biased region" description="Low complexity" evidence="1">
    <location>
        <begin position="1261"/>
        <end position="1273"/>
    </location>
</feature>
<dbReference type="STRING" id="30019.A0A0M4F4I8"/>
<dbReference type="CDD" id="cd20379">
    <property type="entry name" value="Tudor_dTUD-like"/>
    <property type="match status" value="2"/>
</dbReference>